<protein>
    <submittedName>
        <fullName evidence="1">Cyclase family protein</fullName>
    </submittedName>
</protein>
<dbReference type="Pfam" id="PF04199">
    <property type="entry name" value="Cyclase"/>
    <property type="match status" value="1"/>
</dbReference>
<dbReference type="Gene3D" id="3.50.30.50">
    <property type="entry name" value="Putative cyclase"/>
    <property type="match status" value="1"/>
</dbReference>
<dbReference type="RefSeq" id="WP_227017588.1">
    <property type="nucleotide sequence ID" value="NZ_JAGSND010000003.1"/>
</dbReference>
<comment type="caution">
    <text evidence="1">The sequence shown here is derived from an EMBL/GenBank/DDBJ whole genome shotgun (WGS) entry which is preliminary data.</text>
</comment>
<name>A0A8J8B175_9FIRM</name>
<evidence type="ECO:0000313" key="1">
    <source>
        <dbReference type="EMBL" id="MBR0597457.1"/>
    </source>
</evidence>
<keyword evidence="2" id="KW-1185">Reference proteome</keyword>
<reference evidence="1" key="1">
    <citation type="submission" date="2021-04" db="EMBL/GenBank/DDBJ databases">
        <title>Sinoanaerobacter chloroacetimidivorans sp. nov., an obligate anaerobic bacterium isolated from anaerobic sludge.</title>
        <authorList>
            <person name="Bao Y."/>
        </authorList>
    </citation>
    <scope>NUCLEOTIDE SEQUENCE</scope>
    <source>
        <strain evidence="1">BAD-6</strain>
    </source>
</reference>
<gene>
    <name evidence="1" type="ORF">KCX82_06215</name>
</gene>
<dbReference type="PANTHER" id="PTHR31118:SF32">
    <property type="entry name" value="KYNURENINE FORMAMIDASE"/>
    <property type="match status" value="1"/>
</dbReference>
<dbReference type="SUPFAM" id="SSF102198">
    <property type="entry name" value="Putative cyclase"/>
    <property type="match status" value="1"/>
</dbReference>
<reference evidence="1" key="2">
    <citation type="submission" date="2021-04" db="EMBL/GenBank/DDBJ databases">
        <authorList>
            <person name="Liu J."/>
        </authorList>
    </citation>
    <scope>NUCLEOTIDE SEQUENCE</scope>
    <source>
        <strain evidence="1">BAD-6</strain>
    </source>
</reference>
<proteinExistence type="predicted"/>
<dbReference type="PANTHER" id="PTHR31118">
    <property type="entry name" value="CYCLASE-LIKE PROTEIN 2"/>
    <property type="match status" value="1"/>
</dbReference>
<dbReference type="InterPro" id="IPR007325">
    <property type="entry name" value="KFase/CYL"/>
</dbReference>
<evidence type="ECO:0000313" key="2">
    <source>
        <dbReference type="Proteomes" id="UP000675664"/>
    </source>
</evidence>
<dbReference type="InterPro" id="IPR037175">
    <property type="entry name" value="KFase_sf"/>
</dbReference>
<dbReference type="Proteomes" id="UP000675664">
    <property type="component" value="Unassembled WGS sequence"/>
</dbReference>
<dbReference type="GO" id="GO:0004061">
    <property type="term" value="F:arylformamidase activity"/>
    <property type="evidence" value="ECO:0007669"/>
    <property type="project" value="InterPro"/>
</dbReference>
<sequence length="230" mass="25446">MTKIYDLTQQIYNGMPVWPGHVRTVIWDHDTHEGTVKVPGGYSWASKGIMLCDHGPTHVDAISHMDADPTAPTIDLIPLEKFYTSGVCIDASEADPDGYITKEILEKSCEKAGIEIKEGDTVLLYTGHYVNQYGTPEYLSRYAGLDGEATQWLVDKGIVNMGIDAPSTDNPKDKTFPSHLVSRAHWLIHMENLADLRPVVGKRFQFIGFPLNIRGAHGSPIRAVAVVDED</sequence>
<dbReference type="AlphaFoldDB" id="A0A8J8B175"/>
<dbReference type="GO" id="GO:0019441">
    <property type="term" value="P:L-tryptophan catabolic process to kynurenine"/>
    <property type="evidence" value="ECO:0007669"/>
    <property type="project" value="InterPro"/>
</dbReference>
<organism evidence="1 2">
    <name type="scientific">Sinanaerobacter chloroacetimidivorans</name>
    <dbReference type="NCBI Taxonomy" id="2818044"/>
    <lineage>
        <taxon>Bacteria</taxon>
        <taxon>Bacillati</taxon>
        <taxon>Bacillota</taxon>
        <taxon>Clostridia</taxon>
        <taxon>Peptostreptococcales</taxon>
        <taxon>Anaerovoracaceae</taxon>
        <taxon>Sinanaerobacter</taxon>
    </lineage>
</organism>
<dbReference type="EMBL" id="JAGSND010000003">
    <property type="protein sequence ID" value="MBR0597457.1"/>
    <property type="molecule type" value="Genomic_DNA"/>
</dbReference>
<accession>A0A8J8B175</accession>